<dbReference type="CDD" id="cd07937">
    <property type="entry name" value="DRE_TIM_PC_TC_5S"/>
    <property type="match status" value="1"/>
</dbReference>
<evidence type="ECO:0000256" key="5">
    <source>
        <dbReference type="ARBA" id="ARBA00022598"/>
    </source>
</evidence>
<feature type="binding site" evidence="13">
    <location>
        <position position="615"/>
    </location>
    <ligand>
        <name>substrate</name>
    </ligand>
</feature>
<dbReference type="GO" id="GO:0046872">
    <property type="term" value="F:metal ion binding"/>
    <property type="evidence" value="ECO:0007669"/>
    <property type="project" value="UniProtKB-KW"/>
</dbReference>
<dbReference type="InterPro" id="IPR005479">
    <property type="entry name" value="CPAse_ATP-bd"/>
</dbReference>
<dbReference type="InterPro" id="IPR003379">
    <property type="entry name" value="Carboxylase_cons_dom"/>
</dbReference>
<dbReference type="OrthoDB" id="9763189at2"/>
<dbReference type="Pfam" id="PF02785">
    <property type="entry name" value="Biotin_carb_C"/>
    <property type="match status" value="1"/>
</dbReference>
<dbReference type="UniPathway" id="UPA00138"/>
<dbReference type="SMART" id="SM00878">
    <property type="entry name" value="Biotin_carb_C"/>
    <property type="match status" value="1"/>
</dbReference>
<name>A0A4R2Q400_9RHOB</name>
<dbReference type="PANTHER" id="PTHR43778">
    <property type="entry name" value="PYRUVATE CARBOXYLASE"/>
    <property type="match status" value="1"/>
</dbReference>
<dbReference type="PROSITE" id="PS00188">
    <property type="entry name" value="BIOTIN"/>
    <property type="match status" value="1"/>
</dbReference>
<dbReference type="NCBIfam" id="TIGR01235">
    <property type="entry name" value="pyruv_carbox"/>
    <property type="match status" value="1"/>
</dbReference>
<dbReference type="EMBL" id="SLXP01000002">
    <property type="protein sequence ID" value="TCP43149.1"/>
    <property type="molecule type" value="Genomic_DNA"/>
</dbReference>
<keyword evidence="5 11" id="KW-0436">Ligase</keyword>
<dbReference type="FunFam" id="3.40.50.20:FF:000010">
    <property type="entry name" value="Propionyl-CoA carboxylase subunit alpha"/>
    <property type="match status" value="1"/>
</dbReference>
<dbReference type="AlphaFoldDB" id="A0A4R2Q400"/>
<keyword evidence="9 11" id="KW-0092">Biotin</keyword>
<keyword evidence="10" id="KW-0511">Multifunctional enzyme</keyword>
<feature type="modified residue" description="N6-biotinyllysine" evidence="15">
    <location>
        <position position="1113"/>
    </location>
</feature>
<evidence type="ECO:0000256" key="2">
    <source>
        <dbReference type="ARBA" id="ARBA00004742"/>
    </source>
</evidence>
<feature type="domain" description="Pyruvate carboxyltransferase" evidence="20">
    <location>
        <begin position="534"/>
        <end position="802"/>
    </location>
</feature>
<comment type="caution">
    <text evidence="21">The sequence shown here is derived from an EMBL/GenBank/DDBJ whole genome shotgun (WGS) entry which is preliminary data.</text>
</comment>
<feature type="compositionally biased region" description="Basic and acidic residues" evidence="16">
    <location>
        <begin position="483"/>
        <end position="507"/>
    </location>
</feature>
<evidence type="ECO:0000256" key="16">
    <source>
        <dbReference type="SAM" id="MobiDB-lite"/>
    </source>
</evidence>
<dbReference type="CDD" id="cd06850">
    <property type="entry name" value="biotinyl_domain"/>
    <property type="match status" value="1"/>
</dbReference>
<dbReference type="SUPFAM" id="SSF51230">
    <property type="entry name" value="Single hybrid motif"/>
    <property type="match status" value="1"/>
</dbReference>
<dbReference type="GO" id="GO:0005524">
    <property type="term" value="F:ATP binding"/>
    <property type="evidence" value="ECO:0007669"/>
    <property type="project" value="UniProtKB-UniRule"/>
</dbReference>
<dbReference type="SUPFAM" id="SSF56059">
    <property type="entry name" value="Glutathione synthetase ATP-binding domain-like"/>
    <property type="match status" value="1"/>
</dbReference>
<feature type="region of interest" description="Disordered" evidence="16">
    <location>
        <begin position="481"/>
        <end position="509"/>
    </location>
</feature>
<dbReference type="SUPFAM" id="SSF51246">
    <property type="entry name" value="Rudiment single hybrid motif"/>
    <property type="match status" value="1"/>
</dbReference>
<dbReference type="PROSITE" id="PS50975">
    <property type="entry name" value="ATP_GRASP"/>
    <property type="match status" value="1"/>
</dbReference>
<evidence type="ECO:0000256" key="7">
    <source>
        <dbReference type="ARBA" id="ARBA00022741"/>
    </source>
</evidence>
<evidence type="ECO:0000256" key="6">
    <source>
        <dbReference type="ARBA" id="ARBA00022723"/>
    </source>
</evidence>
<dbReference type="GO" id="GO:0004736">
    <property type="term" value="F:pyruvate carboxylase activity"/>
    <property type="evidence" value="ECO:0007669"/>
    <property type="project" value="UniProtKB-EC"/>
</dbReference>
<evidence type="ECO:0000313" key="22">
    <source>
        <dbReference type="Proteomes" id="UP000294835"/>
    </source>
</evidence>
<keyword evidence="8 11" id="KW-0067">ATP-binding</keyword>
<dbReference type="PROSITE" id="PS50968">
    <property type="entry name" value="BIOTINYL_LIPOYL"/>
    <property type="match status" value="1"/>
</dbReference>
<dbReference type="InterPro" id="IPR001882">
    <property type="entry name" value="Biotin_BS"/>
</dbReference>
<evidence type="ECO:0000256" key="14">
    <source>
        <dbReference type="PIRSR" id="PIRSR001594-3"/>
    </source>
</evidence>
<evidence type="ECO:0000313" key="21">
    <source>
        <dbReference type="EMBL" id="TCP43149.1"/>
    </source>
</evidence>
<comment type="function">
    <text evidence="11">Catalyzes a 2-step reaction, involving the ATP-dependent carboxylation of the covalently attached biotin in the first step and the transfer of the carboxyl group to pyruvate in the second.</text>
</comment>
<dbReference type="InterPro" id="IPR005482">
    <property type="entry name" value="Biotin_COase_C"/>
</dbReference>
<dbReference type="InterPro" id="IPR016185">
    <property type="entry name" value="PreATP-grasp_dom_sf"/>
</dbReference>
<evidence type="ECO:0000256" key="3">
    <source>
        <dbReference type="ARBA" id="ARBA00013057"/>
    </source>
</evidence>
<feature type="modified residue" description="N6-carboxylysine" evidence="15">
    <location>
        <position position="712"/>
    </location>
</feature>
<dbReference type="Pfam" id="PF00289">
    <property type="entry name" value="Biotin_carb_N"/>
    <property type="match status" value="1"/>
</dbReference>
<dbReference type="RefSeq" id="WP_132460998.1">
    <property type="nucleotide sequence ID" value="NZ_SLXP01000002.1"/>
</dbReference>
<evidence type="ECO:0000256" key="10">
    <source>
        <dbReference type="ARBA" id="ARBA00023268"/>
    </source>
</evidence>
<feature type="binding site" evidence="13">
    <location>
        <position position="876"/>
    </location>
    <ligand>
        <name>substrate</name>
    </ligand>
</feature>
<dbReference type="PROSITE" id="PS00867">
    <property type="entry name" value="CPSASE_2"/>
    <property type="match status" value="1"/>
</dbReference>
<dbReference type="InterPro" id="IPR005930">
    <property type="entry name" value="Pyruv_COase"/>
</dbReference>
<evidence type="ECO:0000259" key="20">
    <source>
        <dbReference type="PROSITE" id="PS50991"/>
    </source>
</evidence>
<dbReference type="PANTHER" id="PTHR43778:SF2">
    <property type="entry name" value="PYRUVATE CARBOXYLASE, MITOCHONDRIAL"/>
    <property type="match status" value="1"/>
</dbReference>
<evidence type="ECO:0000256" key="9">
    <source>
        <dbReference type="ARBA" id="ARBA00023267"/>
    </source>
</evidence>
<evidence type="ECO:0000256" key="4">
    <source>
        <dbReference type="ARBA" id="ARBA00022432"/>
    </source>
</evidence>
<feature type="binding site" evidence="14">
    <location>
        <position position="741"/>
    </location>
    <ligand>
        <name>Mn(2+)</name>
        <dbReference type="ChEBI" id="CHEBI:29035"/>
    </ligand>
</feature>
<feature type="binding site" description="via carbamate group" evidence="14">
    <location>
        <position position="712"/>
    </location>
    <ligand>
        <name>Mn(2+)</name>
        <dbReference type="ChEBI" id="CHEBI:29035"/>
    </ligand>
</feature>
<dbReference type="NCBIfam" id="NF009554">
    <property type="entry name" value="PRK12999.1"/>
    <property type="match status" value="1"/>
</dbReference>
<keyword evidence="7 11" id="KW-0547">Nucleotide-binding</keyword>
<comment type="pathway">
    <text evidence="2">Carbohydrate biosynthesis; gluconeogenesis.</text>
</comment>
<keyword evidence="6 14" id="KW-0479">Metal-binding</keyword>
<feature type="binding site" evidence="13">
    <location>
        <position position="203"/>
    </location>
    <ligand>
        <name>ATP</name>
        <dbReference type="ChEBI" id="CHEBI:30616"/>
    </ligand>
</feature>
<comment type="cofactor">
    <cofactor evidence="1 11">
        <name>biotin</name>
        <dbReference type="ChEBI" id="CHEBI:57586"/>
    </cofactor>
</comment>
<evidence type="ECO:0000256" key="8">
    <source>
        <dbReference type="ARBA" id="ARBA00022840"/>
    </source>
</evidence>
<keyword evidence="4" id="KW-0312">Gluconeogenesis</keyword>
<feature type="active site" evidence="12">
    <location>
        <position position="296"/>
    </location>
</feature>
<dbReference type="SUPFAM" id="SSF89000">
    <property type="entry name" value="post-HMGL domain-like"/>
    <property type="match status" value="1"/>
</dbReference>
<feature type="domain" description="Biotin carboxylation" evidence="19">
    <location>
        <begin position="3"/>
        <end position="456"/>
    </location>
</feature>
<dbReference type="PROSITE" id="PS50991">
    <property type="entry name" value="PYR_CT"/>
    <property type="match status" value="1"/>
</dbReference>
<dbReference type="Gene3D" id="3.30.470.20">
    <property type="entry name" value="ATP-grasp fold, B domain"/>
    <property type="match status" value="1"/>
</dbReference>
<evidence type="ECO:0000259" key="17">
    <source>
        <dbReference type="PROSITE" id="PS50968"/>
    </source>
</evidence>
<dbReference type="PROSITE" id="PS00866">
    <property type="entry name" value="CPSASE_1"/>
    <property type="match status" value="1"/>
</dbReference>
<comment type="catalytic activity">
    <reaction evidence="11">
        <text>hydrogencarbonate + pyruvate + ATP = oxaloacetate + ADP + phosphate + H(+)</text>
        <dbReference type="Rhea" id="RHEA:20844"/>
        <dbReference type="ChEBI" id="CHEBI:15361"/>
        <dbReference type="ChEBI" id="CHEBI:15378"/>
        <dbReference type="ChEBI" id="CHEBI:16452"/>
        <dbReference type="ChEBI" id="CHEBI:17544"/>
        <dbReference type="ChEBI" id="CHEBI:30616"/>
        <dbReference type="ChEBI" id="CHEBI:43474"/>
        <dbReference type="ChEBI" id="CHEBI:456216"/>
        <dbReference type="EC" id="6.4.1.1"/>
    </reaction>
</comment>
<dbReference type="FunFam" id="3.20.20.70:FF:000033">
    <property type="entry name" value="Pyruvate carboxylase"/>
    <property type="match status" value="1"/>
</dbReference>
<gene>
    <name evidence="21" type="ORF">EV662_102342</name>
</gene>
<dbReference type="InterPro" id="IPR055268">
    <property type="entry name" value="PCB-like"/>
</dbReference>
<feature type="binding site" evidence="14">
    <location>
        <position position="543"/>
    </location>
    <ligand>
        <name>Mn(2+)</name>
        <dbReference type="ChEBI" id="CHEBI:29035"/>
    </ligand>
</feature>
<dbReference type="GO" id="GO:0006094">
    <property type="term" value="P:gluconeogenesis"/>
    <property type="evidence" value="ECO:0007669"/>
    <property type="project" value="UniProtKB-UniPathway"/>
</dbReference>
<dbReference type="Pfam" id="PF02786">
    <property type="entry name" value="CPSase_L_D2"/>
    <property type="match status" value="1"/>
</dbReference>
<dbReference type="Proteomes" id="UP000294835">
    <property type="component" value="Unassembled WGS sequence"/>
</dbReference>
<dbReference type="Pfam" id="PF00364">
    <property type="entry name" value="Biotin_lipoyl"/>
    <property type="match status" value="1"/>
</dbReference>
<feature type="domain" description="Lipoyl-binding" evidence="17">
    <location>
        <begin position="1072"/>
        <end position="1147"/>
    </location>
</feature>
<dbReference type="InterPro" id="IPR011053">
    <property type="entry name" value="Single_hybrid_motif"/>
</dbReference>
<keyword evidence="21" id="KW-0670">Pyruvate</keyword>
<dbReference type="PIRSF" id="PIRSF001594">
    <property type="entry name" value="Pyruv_carbox"/>
    <property type="match status" value="1"/>
</dbReference>
<dbReference type="InterPro" id="IPR000089">
    <property type="entry name" value="Biotin_lipoyl"/>
</dbReference>
<dbReference type="Gene3D" id="3.10.600.10">
    <property type="entry name" value="pyruvate carboxylase f1077a mutant domain"/>
    <property type="match status" value="1"/>
</dbReference>
<dbReference type="InterPro" id="IPR011761">
    <property type="entry name" value="ATP-grasp"/>
</dbReference>
<dbReference type="SUPFAM" id="SSF51569">
    <property type="entry name" value="Aldolase"/>
    <property type="match status" value="1"/>
</dbReference>
<organism evidence="21 22">
    <name type="scientific">Rhodovulum marinum</name>
    <dbReference type="NCBI Taxonomy" id="320662"/>
    <lineage>
        <taxon>Bacteria</taxon>
        <taxon>Pseudomonadati</taxon>
        <taxon>Pseudomonadota</taxon>
        <taxon>Alphaproteobacteria</taxon>
        <taxon>Rhodobacterales</taxon>
        <taxon>Paracoccaceae</taxon>
        <taxon>Rhodovulum</taxon>
    </lineage>
</organism>
<evidence type="ECO:0000256" key="1">
    <source>
        <dbReference type="ARBA" id="ARBA00001953"/>
    </source>
</evidence>
<dbReference type="InterPro" id="IPR011764">
    <property type="entry name" value="Biotin_carboxylation_dom"/>
</dbReference>
<dbReference type="InterPro" id="IPR005481">
    <property type="entry name" value="BC-like_N"/>
</dbReference>
<dbReference type="InterPro" id="IPR000891">
    <property type="entry name" value="PYR_CT"/>
</dbReference>
<accession>A0A4R2Q400</accession>
<feature type="domain" description="ATP-grasp" evidence="18">
    <location>
        <begin position="123"/>
        <end position="321"/>
    </location>
</feature>
<dbReference type="PROSITE" id="PS50979">
    <property type="entry name" value="BC"/>
    <property type="match status" value="1"/>
</dbReference>
<dbReference type="InterPro" id="IPR013785">
    <property type="entry name" value="Aldolase_TIM"/>
</dbReference>
<evidence type="ECO:0000259" key="19">
    <source>
        <dbReference type="PROSITE" id="PS50979"/>
    </source>
</evidence>
<evidence type="ECO:0000256" key="15">
    <source>
        <dbReference type="PIRSR" id="PIRSR001594-4"/>
    </source>
</evidence>
<proteinExistence type="predicted"/>
<reference evidence="21 22" key="1">
    <citation type="submission" date="2019-03" db="EMBL/GenBank/DDBJ databases">
        <title>Genomic Encyclopedia of Type Strains, Phase IV (KMG-IV): sequencing the most valuable type-strain genomes for metagenomic binning, comparative biology and taxonomic classification.</title>
        <authorList>
            <person name="Goeker M."/>
        </authorList>
    </citation>
    <scope>NUCLEOTIDE SEQUENCE [LARGE SCALE GENOMIC DNA]</scope>
    <source>
        <strain evidence="21 22">DSM 18063</strain>
    </source>
</reference>
<feature type="binding site" evidence="13">
    <location>
        <position position="119"/>
    </location>
    <ligand>
        <name>ATP</name>
        <dbReference type="ChEBI" id="CHEBI:30616"/>
    </ligand>
</feature>
<dbReference type="EC" id="6.4.1.1" evidence="3 11"/>
<protein>
    <recommendedName>
        <fullName evidence="3 11">Pyruvate carboxylase</fullName>
        <ecNumber evidence="3 11">6.4.1.1</ecNumber>
    </recommendedName>
</protein>
<dbReference type="Gene3D" id="3.20.20.70">
    <property type="entry name" value="Aldolase class I"/>
    <property type="match status" value="1"/>
</dbReference>
<dbReference type="NCBIfam" id="NF006761">
    <property type="entry name" value="PRK09282.1"/>
    <property type="match status" value="1"/>
</dbReference>
<feature type="binding site" evidence="14">
    <location>
        <position position="743"/>
    </location>
    <ligand>
        <name>Mn(2+)</name>
        <dbReference type="ChEBI" id="CHEBI:29035"/>
    </ligand>
</feature>
<dbReference type="FunFam" id="2.40.50.100:FF:000003">
    <property type="entry name" value="Acetyl-CoA carboxylase biotin carboxyl carrier protein"/>
    <property type="match status" value="1"/>
</dbReference>
<dbReference type="GO" id="GO:0005737">
    <property type="term" value="C:cytoplasm"/>
    <property type="evidence" value="ECO:0007669"/>
    <property type="project" value="TreeGrafter"/>
</dbReference>
<evidence type="ECO:0000256" key="12">
    <source>
        <dbReference type="PIRSR" id="PIRSR001594-1"/>
    </source>
</evidence>
<dbReference type="InterPro" id="IPR011054">
    <property type="entry name" value="Rudment_hybrid_motif"/>
</dbReference>
<dbReference type="Pfam" id="PF00682">
    <property type="entry name" value="HMGL-like"/>
    <property type="match status" value="1"/>
</dbReference>
<evidence type="ECO:0000259" key="18">
    <source>
        <dbReference type="PROSITE" id="PS50975"/>
    </source>
</evidence>
<dbReference type="Gene3D" id="2.40.50.100">
    <property type="match status" value="1"/>
</dbReference>
<evidence type="ECO:0000256" key="13">
    <source>
        <dbReference type="PIRSR" id="PIRSR001594-2"/>
    </source>
</evidence>
<sequence length="1147" mass="126641">MTEFRKILIANRGEIAIRVMRAANELGKKTVAVYAEEDKLGLHRFKADEAYRIGEGLGPVQAYLSIDEIIRVARMCGADAIHPGYGLLSENPDFVEACEAAGIAFIGPRAETMRALGDKASARKVAIKAGVPVIPATEVLGEDMDAIRAEADAIGYPLMLKASWGGGGRGMRPINGPDELEDKVREGRREAEAAFGNGEGYLEKMILRARHVEVQILGDQHGNIYHLWERDCSVQRRNQKVVERAPAPYLSPAQREHLCNLGKKIAEEVNYECAGTVEFLMDMETGEFYFIEVNPRVQVEHTVTEEVTGIDIVRAQILVAEGKSLVEATGVASQYDVELRGHALQCRITTEDPLNNFIPDYGRITAYRGATGMGIRLDGGTAYSGAVITRYYDSLLEKVTAWAPTPEAAIARMDRALREFRIRGVSTNIAFVENLLKHPTFLNNEYHTKFIDQTPELFRFEKRRDRATRLLTYIADVTVNGHPETEGRARPPAEAKTPRPPENRRESYAPGTRQILDEFGPQAVADWMAEQKQLLLTDTTMRDGHQSLLATRMRSIDMIRVAPAYAHNLPQLFSVECWGGATFDVAYRFLQECPWQRLRDIRARMPNLMTQMLLRGSNGVGYTNYPDNVVQGFVRQAADTGVDVFRVFDSLNWVENMRVAMDAVIETGKVCEGAICYTGDILDPDRAKYDLKYYVEMGKALRDAGAHILGLKDMAGLLKPASATVLFKALKEEVGLPIHFHTHDTSGISGATIIAAAEAGVDAVDAAMDAFSGGTSQPCLGSIVEAMRNTPRETGLDMDAVREISDYWGQVRAQYAAFESGMQIPASEVYLHEMPGGQFTNLKAQARSLGLEDRWPEVAKTYADVNRMFGDIVKVTPSSKVVGDMALMMVSQGLTRADVEDPDKDVAFPDSVIDMLRGNLGQPPGGFPPAIVRKVLKDEKPNTERPGKHLPPADLDKLRAELSAQFEDLKFDNEDLNGYLMYPKVFTDYTARHTQYGPVRTLPTRTFFYGMEPGEEITAEIDPGKTLEVRLSAVGETTEEGDVRVFFELNGQPRVIRVPDRKAKAQVAKRPKVELGNPAHVGAPMPGAVASVVVSPGQKVKEGDLLLTIEAMKMETGLHAEHDGTVKAVHVTPGAQIDAKDLLVEFE</sequence>
<keyword evidence="22" id="KW-1185">Reference proteome</keyword>
<dbReference type="SUPFAM" id="SSF52440">
    <property type="entry name" value="PreATP-grasp domain"/>
    <property type="match status" value="1"/>
</dbReference>
<evidence type="ECO:0000256" key="11">
    <source>
        <dbReference type="PIRNR" id="PIRNR001594"/>
    </source>
</evidence>
<dbReference type="Pfam" id="PF02436">
    <property type="entry name" value="PYC_OADA"/>
    <property type="match status" value="1"/>
</dbReference>